<feature type="region of interest" description="Disordered" evidence="1">
    <location>
        <begin position="353"/>
        <end position="380"/>
    </location>
</feature>
<proteinExistence type="predicted"/>
<feature type="compositionally biased region" description="Polar residues" evidence="1">
    <location>
        <begin position="359"/>
        <end position="380"/>
    </location>
</feature>
<gene>
    <name evidence="2" type="ORF">EV420DRAFT_1646417</name>
</gene>
<dbReference type="AlphaFoldDB" id="A0AA39MXQ7"/>
<accession>A0AA39MXQ7</accession>
<dbReference type="RefSeq" id="XP_060327368.1">
    <property type="nucleotide sequence ID" value="XM_060477912.1"/>
</dbReference>
<evidence type="ECO:0000256" key="1">
    <source>
        <dbReference type="SAM" id="MobiDB-lite"/>
    </source>
</evidence>
<reference evidence="2" key="1">
    <citation type="submission" date="2023-06" db="EMBL/GenBank/DDBJ databases">
        <authorList>
            <consortium name="Lawrence Berkeley National Laboratory"/>
            <person name="Ahrendt S."/>
            <person name="Sahu N."/>
            <person name="Indic B."/>
            <person name="Wong-Bajracharya J."/>
            <person name="Merenyi Z."/>
            <person name="Ke H.-M."/>
            <person name="Monk M."/>
            <person name="Kocsube S."/>
            <person name="Drula E."/>
            <person name="Lipzen A."/>
            <person name="Balint B."/>
            <person name="Henrissat B."/>
            <person name="Andreopoulos B."/>
            <person name="Martin F.M."/>
            <person name="Harder C.B."/>
            <person name="Rigling D."/>
            <person name="Ford K.L."/>
            <person name="Foster G.D."/>
            <person name="Pangilinan J."/>
            <person name="Papanicolaou A."/>
            <person name="Barry K."/>
            <person name="LaButti K."/>
            <person name="Viragh M."/>
            <person name="Koriabine M."/>
            <person name="Yan M."/>
            <person name="Riley R."/>
            <person name="Champramary S."/>
            <person name="Plett K.L."/>
            <person name="Tsai I.J."/>
            <person name="Slot J."/>
            <person name="Sipos G."/>
            <person name="Plett J."/>
            <person name="Nagy L.G."/>
            <person name="Grigoriev I.V."/>
        </authorList>
    </citation>
    <scope>NUCLEOTIDE SEQUENCE</scope>
    <source>
        <strain evidence="2">CCBAS 213</strain>
    </source>
</reference>
<sequence>MFALPIIDITASHMRASIDVHELEITDMFVPLCPECGILPLNLPAICKGAYQLSHFGQYYVKCPGYISPEAREAGGVPTCNYFRWLTAERVLQIIYNNPEWEVEDYLRQKRKMQSTFSVSGASSSWTICRIEGCSTRGSKMCGFCKTHCHESGRQNVCGPHGYRPVGLTPKASRGSTASSSVTMQTTGTPVIGAPPDGIDNREEFARHLDVDWGRHLIKDAGYPVQSRMPAPASGLAVVTPADAVQPMVDRVKRRDQELAEKEHTIKVTIFVKNDQAAEHFKIAVLSKDWPMFSPKKYAIIARACGIAAGELKYFQRYEEGVWVNYDEKIRIRKDENVVLRLLGVQVCQGFETKKRPRSSSPTSGVQSKDQPSPTKTVRTMQGRIASTTYVLQTTGSSSSTTTISLVEDMTLIDLSISDDDDDDLYVPIAPVQESMELPAVTGRNLSNAEANTPGRGDGIAWPFKWAIDQHECFAQIEELLKTEKDMKVAQAFLKVVPQSSHWVEGTWHHHYTAWKAIKDNMHHPLRKALVKAIQAGRTEDGKWSPFALRK</sequence>
<evidence type="ECO:0000313" key="3">
    <source>
        <dbReference type="Proteomes" id="UP001175211"/>
    </source>
</evidence>
<feature type="region of interest" description="Disordered" evidence="1">
    <location>
        <begin position="171"/>
        <end position="197"/>
    </location>
</feature>
<dbReference type="Proteomes" id="UP001175211">
    <property type="component" value="Unassembled WGS sequence"/>
</dbReference>
<name>A0AA39MXQ7_ARMTA</name>
<organism evidence="2 3">
    <name type="scientific">Armillaria tabescens</name>
    <name type="common">Ringless honey mushroom</name>
    <name type="synonym">Agaricus tabescens</name>
    <dbReference type="NCBI Taxonomy" id="1929756"/>
    <lineage>
        <taxon>Eukaryota</taxon>
        <taxon>Fungi</taxon>
        <taxon>Dikarya</taxon>
        <taxon>Basidiomycota</taxon>
        <taxon>Agaricomycotina</taxon>
        <taxon>Agaricomycetes</taxon>
        <taxon>Agaricomycetidae</taxon>
        <taxon>Agaricales</taxon>
        <taxon>Marasmiineae</taxon>
        <taxon>Physalacriaceae</taxon>
        <taxon>Desarmillaria</taxon>
    </lineage>
</organism>
<protein>
    <submittedName>
        <fullName evidence="2">Uncharacterized protein</fullName>
    </submittedName>
</protein>
<keyword evidence="3" id="KW-1185">Reference proteome</keyword>
<dbReference type="EMBL" id="JAUEPS010000035">
    <property type="protein sequence ID" value="KAK0450497.1"/>
    <property type="molecule type" value="Genomic_DNA"/>
</dbReference>
<comment type="caution">
    <text evidence="2">The sequence shown here is derived from an EMBL/GenBank/DDBJ whole genome shotgun (WGS) entry which is preliminary data.</text>
</comment>
<dbReference type="GeneID" id="85361460"/>
<evidence type="ECO:0000313" key="2">
    <source>
        <dbReference type="EMBL" id="KAK0450497.1"/>
    </source>
</evidence>
<feature type="compositionally biased region" description="Polar residues" evidence="1">
    <location>
        <begin position="174"/>
        <end position="189"/>
    </location>
</feature>